<dbReference type="PROSITE" id="PS00674">
    <property type="entry name" value="AAA"/>
    <property type="match status" value="1"/>
</dbReference>
<proteinExistence type="inferred from homology"/>
<evidence type="ECO:0000256" key="1">
    <source>
        <dbReference type="ARBA" id="ARBA00022741"/>
    </source>
</evidence>
<dbReference type="GO" id="GO:0016887">
    <property type="term" value="F:ATP hydrolysis activity"/>
    <property type="evidence" value="ECO:0007669"/>
    <property type="project" value="InterPro"/>
</dbReference>
<dbReference type="CDD" id="cd19481">
    <property type="entry name" value="RecA-like_protease"/>
    <property type="match status" value="1"/>
</dbReference>
<organism evidence="5">
    <name type="scientific">uncultured Sulfurovum sp</name>
    <dbReference type="NCBI Taxonomy" id="269237"/>
    <lineage>
        <taxon>Bacteria</taxon>
        <taxon>Pseudomonadati</taxon>
        <taxon>Campylobacterota</taxon>
        <taxon>Epsilonproteobacteria</taxon>
        <taxon>Campylobacterales</taxon>
        <taxon>Sulfurovaceae</taxon>
        <taxon>Sulfurovum</taxon>
        <taxon>environmental samples</taxon>
    </lineage>
</organism>
<dbReference type="InterPro" id="IPR003960">
    <property type="entry name" value="ATPase_AAA_CS"/>
</dbReference>
<keyword evidence="1 3" id="KW-0547">Nucleotide-binding</keyword>
<dbReference type="Gene3D" id="3.40.50.300">
    <property type="entry name" value="P-loop containing nucleotide triphosphate hydrolases"/>
    <property type="match status" value="1"/>
</dbReference>
<evidence type="ECO:0000259" key="4">
    <source>
        <dbReference type="Pfam" id="PF00004"/>
    </source>
</evidence>
<dbReference type="Pfam" id="PF00004">
    <property type="entry name" value="AAA"/>
    <property type="match status" value="1"/>
</dbReference>
<dbReference type="InterPro" id="IPR003959">
    <property type="entry name" value="ATPase_AAA_core"/>
</dbReference>
<dbReference type="AlphaFoldDB" id="A0A6S6TLD2"/>
<evidence type="ECO:0000256" key="3">
    <source>
        <dbReference type="RuleBase" id="RU003651"/>
    </source>
</evidence>
<protein>
    <submittedName>
        <fullName evidence="5">ATPase family associated with various cellular activities (AAA)</fullName>
    </submittedName>
</protein>
<dbReference type="InterPro" id="IPR027417">
    <property type="entry name" value="P-loop_NTPase"/>
</dbReference>
<keyword evidence="2 3" id="KW-0067">ATP-binding</keyword>
<accession>A0A6S6TLD2</accession>
<dbReference type="EMBL" id="CACVAU010000058">
    <property type="protein sequence ID" value="CAA6820065.1"/>
    <property type="molecule type" value="Genomic_DNA"/>
</dbReference>
<evidence type="ECO:0000313" key="5">
    <source>
        <dbReference type="EMBL" id="CAA6820065.1"/>
    </source>
</evidence>
<feature type="domain" description="ATPase AAA-type core" evidence="4">
    <location>
        <begin position="55"/>
        <end position="185"/>
    </location>
</feature>
<name>A0A6S6TLD2_9BACT</name>
<evidence type="ECO:0000256" key="2">
    <source>
        <dbReference type="ARBA" id="ARBA00022840"/>
    </source>
</evidence>
<dbReference type="SUPFAM" id="SSF52540">
    <property type="entry name" value="P-loop containing nucleoside triphosphate hydrolases"/>
    <property type="match status" value="1"/>
</dbReference>
<dbReference type="InterPro" id="IPR050168">
    <property type="entry name" value="AAA_ATPase_domain"/>
</dbReference>
<reference evidence="5" key="1">
    <citation type="submission" date="2020-01" db="EMBL/GenBank/DDBJ databases">
        <authorList>
            <person name="Meier V. D."/>
            <person name="Meier V D."/>
        </authorList>
    </citation>
    <scope>NUCLEOTIDE SEQUENCE</scope>
    <source>
        <strain evidence="5">HLG_WM_MAG_05</strain>
    </source>
</reference>
<comment type="similarity">
    <text evidence="3">Belongs to the AAA ATPase family.</text>
</comment>
<sequence length="258" mass="30493">MEEANLYKLTKETLEKKSNLLVGNKTIRKELENIINTSIDEKKKEFDFLDINGNILIYGQPGFGKTSIIYEQMLKAKNNKYETYHLNIASLISEKMGKTAKAIDSFFKNLIEESKKYKIILLIEEIEVFLPNREGKDHDDMKRALTTFMHYMDNPINNLIIFCTTNHKDKLDKAILRRFSFIYEINSISTEMIMDFFNHDKNPFKNILEEKDKKELSILLDKKNISFSDIKLIMRKVYLKNNFTLNYKNFKEEIVNVN</sequence>
<dbReference type="PANTHER" id="PTHR23077:SF171">
    <property type="entry name" value="NUCLEAR VALOSIN-CONTAINING PROTEIN-LIKE"/>
    <property type="match status" value="1"/>
</dbReference>
<gene>
    <name evidence="5" type="ORF">HELGO_WM5051</name>
</gene>
<dbReference type="PANTHER" id="PTHR23077">
    <property type="entry name" value="AAA-FAMILY ATPASE"/>
    <property type="match status" value="1"/>
</dbReference>
<dbReference type="GO" id="GO:0005524">
    <property type="term" value="F:ATP binding"/>
    <property type="evidence" value="ECO:0007669"/>
    <property type="project" value="UniProtKB-KW"/>
</dbReference>